<feature type="transmembrane region" description="Helical" evidence="6">
    <location>
        <begin position="201"/>
        <end position="222"/>
    </location>
</feature>
<dbReference type="Pfam" id="PF03176">
    <property type="entry name" value="MMPL"/>
    <property type="match status" value="2"/>
</dbReference>
<dbReference type="InterPro" id="IPR000731">
    <property type="entry name" value="SSD"/>
</dbReference>
<dbReference type="Gene3D" id="1.20.1640.10">
    <property type="entry name" value="Multidrug efflux transporter AcrB transmembrane domain"/>
    <property type="match status" value="2"/>
</dbReference>
<feature type="transmembrane region" description="Helical" evidence="6">
    <location>
        <begin position="332"/>
        <end position="362"/>
    </location>
</feature>
<dbReference type="PANTHER" id="PTHR33406:SF13">
    <property type="entry name" value="MEMBRANE PROTEIN YDFJ"/>
    <property type="match status" value="1"/>
</dbReference>
<keyword evidence="2" id="KW-1003">Cell membrane</keyword>
<keyword evidence="4 6" id="KW-1133">Transmembrane helix</keyword>
<feature type="transmembrane region" description="Helical" evidence="6">
    <location>
        <begin position="398"/>
        <end position="423"/>
    </location>
</feature>
<dbReference type="PANTHER" id="PTHR33406">
    <property type="entry name" value="MEMBRANE PROTEIN MJ1562-RELATED"/>
    <property type="match status" value="1"/>
</dbReference>
<evidence type="ECO:0000256" key="4">
    <source>
        <dbReference type="ARBA" id="ARBA00022989"/>
    </source>
</evidence>
<evidence type="ECO:0000313" key="9">
    <source>
        <dbReference type="Proteomes" id="UP001432000"/>
    </source>
</evidence>
<dbReference type="InterPro" id="IPR004869">
    <property type="entry name" value="MMPL_dom"/>
</dbReference>
<reference evidence="8 9" key="1">
    <citation type="submission" date="2024-03" db="EMBL/GenBank/DDBJ databases">
        <title>Natural products discovery in diverse microorganisms through a two-stage MS feature dereplication strategy.</title>
        <authorList>
            <person name="Zhang R."/>
        </authorList>
    </citation>
    <scope>NUCLEOTIDE SEQUENCE [LARGE SCALE GENOMIC DNA]</scope>
    <source>
        <strain evidence="8 9">18930</strain>
    </source>
</reference>
<name>A0ABZ2PDI2_9NOCA</name>
<keyword evidence="3 6" id="KW-0812">Transmembrane</keyword>
<feature type="transmembrane region" description="Helical" evidence="6">
    <location>
        <begin position="556"/>
        <end position="575"/>
    </location>
</feature>
<sequence>MIDTTDIARPDTGSAQIGDRWGRLIARRRWIVAAVWVLLALASALMYPSLQNGLVGVNFSVPGTDSSRADELVERHFASFGSEQVVVTFSSESATVQDGVFRDRVNEVVSSLRQSPDVVRVVDPYESAGFVPQISDDRTSAVALVGVTGDARDRVAVAERLQDLLSDASQDGIDVAITGYSPMTVDLTRVESDDALRAESIGLPIAFVVLILALGSVVAGVIPLVSTGVGLLAAFGVFSLLANVMTFDVLVTTVASMIGLGLGIDYSLFIVSRFREELARAGVTSRRDRVPIDRAVGAAMGTAGHTIVISGLVVLIALGALTIVEVPAVRSISLVVALTVTCVVIVAWTLLPAILAILGPSVDTLSVPKRLRPPTVMTEAATDGTWWSRWAHHVMKRAWRYTALATLVLVACMVPIGSIQYGVDLGTSALSSEPSGRANTVLTEKFAAGTISPLTVVFTGADDQQLTSSQLGTVEDFAARVRADDRVAYALTQQSDGRSMLIVVPSVPIDSTAASDLVAEVRAQATVAGDADGTSVSVGGTTALAADASQEISSKLPWVILAVLAFSFVYLAFVFRSLVIPVKAVAMNVLVTGAALGLTVAVFQWGWASEILGFESSGYIQVYLPVTVFAVVFGLSMDYEVFLIGRMREVFCRTGDNDAAIADGIEHTARPITAAAAIMIAVFASFLTANVLELQQFGFALAVAVLFDAILVRMMLVPAMMKLFGARNWWPGSRFESSTDSVVEKDTVSR</sequence>
<evidence type="ECO:0000256" key="5">
    <source>
        <dbReference type="ARBA" id="ARBA00023136"/>
    </source>
</evidence>
<comment type="subcellular location">
    <subcellularLocation>
        <location evidence="1">Cell membrane</location>
        <topology evidence="1">Multi-pass membrane protein</topology>
    </subcellularLocation>
</comment>
<dbReference type="EMBL" id="CP147846">
    <property type="protein sequence ID" value="WXG66929.1"/>
    <property type="molecule type" value="Genomic_DNA"/>
</dbReference>
<feature type="transmembrane region" description="Helical" evidence="6">
    <location>
        <begin position="295"/>
        <end position="320"/>
    </location>
</feature>
<dbReference type="RefSeq" id="WP_338886362.1">
    <property type="nucleotide sequence ID" value="NZ_CP147846.1"/>
</dbReference>
<keyword evidence="9" id="KW-1185">Reference proteome</keyword>
<evidence type="ECO:0000256" key="2">
    <source>
        <dbReference type="ARBA" id="ARBA00022475"/>
    </source>
</evidence>
<feature type="transmembrane region" description="Helical" evidence="6">
    <location>
        <begin position="697"/>
        <end position="717"/>
    </location>
</feature>
<evidence type="ECO:0000256" key="3">
    <source>
        <dbReference type="ARBA" id="ARBA00022692"/>
    </source>
</evidence>
<organism evidence="8 9">
    <name type="scientific">Rhodococcus sovatensis</name>
    <dbReference type="NCBI Taxonomy" id="1805840"/>
    <lineage>
        <taxon>Bacteria</taxon>
        <taxon>Bacillati</taxon>
        <taxon>Actinomycetota</taxon>
        <taxon>Actinomycetes</taxon>
        <taxon>Mycobacteriales</taxon>
        <taxon>Nocardiaceae</taxon>
        <taxon>Rhodococcus</taxon>
    </lineage>
</organism>
<dbReference type="InterPro" id="IPR050545">
    <property type="entry name" value="Mycobact_MmpL"/>
</dbReference>
<keyword evidence="5 6" id="KW-0472">Membrane</keyword>
<evidence type="ECO:0000313" key="8">
    <source>
        <dbReference type="EMBL" id="WXG66929.1"/>
    </source>
</evidence>
<dbReference type="PROSITE" id="PS50156">
    <property type="entry name" value="SSD"/>
    <property type="match status" value="1"/>
</dbReference>
<dbReference type="Proteomes" id="UP001432000">
    <property type="component" value="Chromosome"/>
</dbReference>
<proteinExistence type="predicted"/>
<dbReference type="SUPFAM" id="SSF82866">
    <property type="entry name" value="Multidrug efflux transporter AcrB transmembrane domain"/>
    <property type="match status" value="2"/>
</dbReference>
<evidence type="ECO:0000256" key="6">
    <source>
        <dbReference type="SAM" id="Phobius"/>
    </source>
</evidence>
<feature type="transmembrane region" description="Helical" evidence="6">
    <location>
        <begin position="672"/>
        <end position="691"/>
    </location>
</feature>
<evidence type="ECO:0000256" key="1">
    <source>
        <dbReference type="ARBA" id="ARBA00004651"/>
    </source>
</evidence>
<protein>
    <submittedName>
        <fullName evidence="8">MMPL family transporter</fullName>
    </submittedName>
</protein>
<feature type="transmembrane region" description="Helical" evidence="6">
    <location>
        <begin position="587"/>
        <end position="607"/>
    </location>
</feature>
<evidence type="ECO:0000259" key="7">
    <source>
        <dbReference type="PROSITE" id="PS50156"/>
    </source>
</evidence>
<accession>A0ABZ2PDI2</accession>
<feature type="domain" description="SSD" evidence="7">
    <location>
        <begin position="220"/>
        <end position="357"/>
    </location>
</feature>
<feature type="transmembrane region" description="Helical" evidence="6">
    <location>
        <begin position="619"/>
        <end position="639"/>
    </location>
</feature>
<feature type="transmembrane region" description="Helical" evidence="6">
    <location>
        <begin position="30"/>
        <end position="50"/>
    </location>
</feature>
<feature type="transmembrane region" description="Helical" evidence="6">
    <location>
        <begin position="229"/>
        <end position="247"/>
    </location>
</feature>
<feature type="transmembrane region" description="Helical" evidence="6">
    <location>
        <begin position="253"/>
        <end position="274"/>
    </location>
</feature>
<gene>
    <name evidence="8" type="ORF">WDS16_16830</name>
</gene>